<name>X1HKC9_9ZZZZ</name>
<dbReference type="AlphaFoldDB" id="X1HKC9"/>
<accession>X1HKC9</accession>
<sequence>MQQAQEQQKQNGKILRVIPCYDELITFLKLWFSRSKP</sequence>
<reference evidence="1" key="1">
    <citation type="journal article" date="2014" name="Front. Microbiol.">
        <title>High frequency of phylogenetically diverse reductive dehalogenase-homologous genes in deep subseafloor sedimentary metagenomes.</title>
        <authorList>
            <person name="Kawai M."/>
            <person name="Futagami T."/>
            <person name="Toyoda A."/>
            <person name="Takaki Y."/>
            <person name="Nishi S."/>
            <person name="Hori S."/>
            <person name="Arai W."/>
            <person name="Tsubouchi T."/>
            <person name="Morono Y."/>
            <person name="Uchiyama I."/>
            <person name="Ito T."/>
            <person name="Fujiyama A."/>
            <person name="Inagaki F."/>
            <person name="Takami H."/>
        </authorList>
    </citation>
    <scope>NUCLEOTIDE SEQUENCE</scope>
    <source>
        <strain evidence="1">Expedition CK06-06</strain>
    </source>
</reference>
<organism evidence="1">
    <name type="scientific">marine sediment metagenome</name>
    <dbReference type="NCBI Taxonomy" id="412755"/>
    <lineage>
        <taxon>unclassified sequences</taxon>
        <taxon>metagenomes</taxon>
        <taxon>ecological metagenomes</taxon>
    </lineage>
</organism>
<gene>
    <name evidence="1" type="ORF">S03H2_38602</name>
</gene>
<protein>
    <submittedName>
        <fullName evidence="1">Uncharacterized protein</fullName>
    </submittedName>
</protein>
<feature type="non-terminal residue" evidence="1">
    <location>
        <position position="37"/>
    </location>
</feature>
<comment type="caution">
    <text evidence="1">The sequence shown here is derived from an EMBL/GenBank/DDBJ whole genome shotgun (WGS) entry which is preliminary data.</text>
</comment>
<proteinExistence type="predicted"/>
<dbReference type="EMBL" id="BARU01023812">
    <property type="protein sequence ID" value="GAH57480.1"/>
    <property type="molecule type" value="Genomic_DNA"/>
</dbReference>
<evidence type="ECO:0000313" key="1">
    <source>
        <dbReference type="EMBL" id="GAH57480.1"/>
    </source>
</evidence>